<feature type="coiled-coil region" evidence="1">
    <location>
        <begin position="497"/>
        <end position="541"/>
    </location>
</feature>
<feature type="domain" description="DUF4795" evidence="2">
    <location>
        <begin position="470"/>
        <end position="671"/>
    </location>
</feature>
<organism evidence="3 4">
    <name type="scientific">Lasius platythorax</name>
    <dbReference type="NCBI Taxonomy" id="488582"/>
    <lineage>
        <taxon>Eukaryota</taxon>
        <taxon>Metazoa</taxon>
        <taxon>Ecdysozoa</taxon>
        <taxon>Arthropoda</taxon>
        <taxon>Hexapoda</taxon>
        <taxon>Insecta</taxon>
        <taxon>Pterygota</taxon>
        <taxon>Neoptera</taxon>
        <taxon>Endopterygota</taxon>
        <taxon>Hymenoptera</taxon>
        <taxon>Apocrita</taxon>
        <taxon>Aculeata</taxon>
        <taxon>Formicoidea</taxon>
        <taxon>Formicidae</taxon>
        <taxon>Formicinae</taxon>
        <taxon>Lasius</taxon>
        <taxon>Lasius</taxon>
    </lineage>
</organism>
<feature type="coiled-coil region" evidence="1">
    <location>
        <begin position="568"/>
        <end position="632"/>
    </location>
</feature>
<dbReference type="PANTHER" id="PTHR47080">
    <property type="entry name" value="CHROMOSOME 16 OPEN READING FRAME 96"/>
    <property type="match status" value="1"/>
</dbReference>
<dbReference type="Proteomes" id="UP001497644">
    <property type="component" value="Chromosome 4"/>
</dbReference>
<proteinExistence type="predicted"/>
<accession>A0AAV2NT26</accession>
<dbReference type="EMBL" id="OZ034827">
    <property type="protein sequence ID" value="CAL1683679.1"/>
    <property type="molecule type" value="Genomic_DNA"/>
</dbReference>
<evidence type="ECO:0000259" key="2">
    <source>
        <dbReference type="Pfam" id="PF16043"/>
    </source>
</evidence>
<dbReference type="Pfam" id="PF16043">
    <property type="entry name" value="DUF4795"/>
    <property type="match status" value="1"/>
</dbReference>
<dbReference type="PANTHER" id="PTHR47080:SF1">
    <property type="entry name" value="CHROMOSOME 16 OPEN READING FRAME 96"/>
    <property type="match status" value="1"/>
</dbReference>
<feature type="coiled-coil region" evidence="1">
    <location>
        <begin position="441"/>
        <end position="468"/>
    </location>
</feature>
<feature type="coiled-coil region" evidence="1">
    <location>
        <begin position="355"/>
        <end position="389"/>
    </location>
</feature>
<keyword evidence="1" id="KW-0175">Coiled coil</keyword>
<keyword evidence="4" id="KW-1185">Reference proteome</keyword>
<evidence type="ECO:0000313" key="3">
    <source>
        <dbReference type="EMBL" id="CAL1683679.1"/>
    </source>
</evidence>
<evidence type="ECO:0000313" key="4">
    <source>
        <dbReference type="Proteomes" id="UP001497644"/>
    </source>
</evidence>
<protein>
    <recommendedName>
        <fullName evidence="2">DUF4795 domain-containing protein</fullName>
    </recommendedName>
</protein>
<dbReference type="InterPro" id="IPR032013">
    <property type="entry name" value="DUF4795"/>
</dbReference>
<gene>
    <name evidence="3" type="ORF">LPLAT_LOCUS9360</name>
</gene>
<reference evidence="3" key="1">
    <citation type="submission" date="2024-04" db="EMBL/GenBank/DDBJ databases">
        <authorList>
            <consortium name="Molecular Ecology Group"/>
        </authorList>
    </citation>
    <scope>NUCLEOTIDE SEQUENCE</scope>
</reference>
<name>A0AAV2NT26_9HYME</name>
<feature type="coiled-coil region" evidence="1">
    <location>
        <begin position="239"/>
        <end position="273"/>
    </location>
</feature>
<dbReference type="AlphaFoldDB" id="A0AAV2NT26"/>
<sequence length="890" mass="100105">MAAEAPTVTNVVSLQISLPQMLDLALGTPEVGVVNFNILHNFLHVLLQQINLQATKVEYRGKNADRIKAMVQSLKLGPALYLQEYNITDSTGKVSQRIREDDIDVEIFTEDIEPPTEVDLKVTKGVKQQVGPGKESDPQTVIFVEPVVNGSPPTALAFKELEQSVKQLQQQYQALEDLSTTPEIVERLKGRNGDPIADVWQFININKRLDASEQGIEKLTTMIQDVIKGDIGVITTADMSLINARLDKLEEKVAKMEEKLTDLQTIADLLEDISPTVDNHVTAATAEAIEIAEAEATETAAVPEIVTTDEDTVPVPEKEEPAREIPKIAADKIPKPVHKIPKTTVDKLDTRRLTVLEIRRDVDTLKVDVAEIQRELQDLNEKIAQSEILTKTIDAPALRERPAVTEVTKDKERVVEVSDVANLEQCLEAVKNVETTHGKVLSDITQRVIALEKEIDHLSEKVDVMRATKRTDDIDINILVAKIQGIETDMERIGETMDRLLDDKEKKETHINTLLEQIELLKTVKADKEDLEDALADKADAQAVNRKVSHDQFDAACDDLSRGLEEAIDKLTKQESIWQQALDEVQNEIAAKVDKIEMTPLKNFVTNKLKSLQEKLKIMAEARREIEAAGTKKLLRDVQCISCDKDVVMKTEEASKFRAEPLPCTISMKPYLTYKLDQVRKQQRKLPHSRNMIQFEAAMQEETRKIKAKEEMLARTPRDHLCNRYCGGSHTVMTPRQKIMRVEHFLTQWGPQTVQLTDGLIKGKDGKMYRSRLTPDKLDVCGPACWESQISEESRFSASQEHVPSASTSFRKYPSIQRNNAGNVMEKRNARKPLKEPRILELAEKPLAQIVEASQMTPPQKNLDEHPLFIPAGPQDEIVLYETSEAIEGE</sequence>
<evidence type="ECO:0000256" key="1">
    <source>
        <dbReference type="SAM" id="Coils"/>
    </source>
</evidence>